<dbReference type="Proteomes" id="UP000014760">
    <property type="component" value="Unassembled WGS sequence"/>
</dbReference>
<dbReference type="PANTHER" id="PTHR16189:SF0">
    <property type="entry name" value="TRANSMEMBRANE PROTEIN 104"/>
    <property type="match status" value="1"/>
</dbReference>
<evidence type="ECO:0000256" key="3">
    <source>
        <dbReference type="ARBA" id="ARBA00022989"/>
    </source>
</evidence>
<evidence type="ECO:0000256" key="4">
    <source>
        <dbReference type="ARBA" id="ARBA00023136"/>
    </source>
</evidence>
<name>R7U1W4_CAPTE</name>
<evidence type="ECO:0000259" key="9">
    <source>
        <dbReference type="Pfam" id="PF01490"/>
    </source>
</evidence>
<evidence type="ECO:0000313" key="11">
    <source>
        <dbReference type="EnsemblMetazoa" id="CapteP181484"/>
    </source>
</evidence>
<feature type="transmembrane region" description="Helical" evidence="8">
    <location>
        <begin position="368"/>
        <end position="392"/>
    </location>
</feature>
<reference evidence="10 12" key="2">
    <citation type="journal article" date="2013" name="Nature">
        <title>Insights into bilaterian evolution from three spiralian genomes.</title>
        <authorList>
            <person name="Simakov O."/>
            <person name="Marletaz F."/>
            <person name="Cho S.J."/>
            <person name="Edsinger-Gonzales E."/>
            <person name="Havlak P."/>
            <person name="Hellsten U."/>
            <person name="Kuo D.H."/>
            <person name="Larsson T."/>
            <person name="Lv J."/>
            <person name="Arendt D."/>
            <person name="Savage R."/>
            <person name="Osoegawa K."/>
            <person name="de Jong P."/>
            <person name="Grimwood J."/>
            <person name="Chapman J.A."/>
            <person name="Shapiro H."/>
            <person name="Aerts A."/>
            <person name="Otillar R.P."/>
            <person name="Terry A.Y."/>
            <person name="Boore J.L."/>
            <person name="Grigoriev I.V."/>
            <person name="Lindberg D.R."/>
            <person name="Seaver E.C."/>
            <person name="Weisblat D.A."/>
            <person name="Putnam N.H."/>
            <person name="Rokhsar D.S."/>
        </authorList>
    </citation>
    <scope>NUCLEOTIDE SEQUENCE</scope>
    <source>
        <strain evidence="10 12">I ESC-2004</strain>
    </source>
</reference>
<comment type="subcellular location">
    <subcellularLocation>
        <location evidence="1">Membrane</location>
        <topology evidence="1">Multi-pass membrane protein</topology>
    </subcellularLocation>
</comment>
<feature type="domain" description="Amino acid transporter transmembrane" evidence="9">
    <location>
        <begin position="155"/>
        <end position="498"/>
    </location>
</feature>
<evidence type="ECO:0000256" key="5">
    <source>
        <dbReference type="ARBA" id="ARBA00023180"/>
    </source>
</evidence>
<evidence type="ECO:0000256" key="6">
    <source>
        <dbReference type="ARBA" id="ARBA00038166"/>
    </source>
</evidence>
<dbReference type="OrthoDB" id="294541at2759"/>
<feature type="transmembrane region" description="Helical" evidence="8">
    <location>
        <begin position="318"/>
        <end position="341"/>
    </location>
</feature>
<dbReference type="GO" id="GO:0016020">
    <property type="term" value="C:membrane"/>
    <property type="evidence" value="ECO:0007669"/>
    <property type="project" value="UniProtKB-SubCell"/>
</dbReference>
<proteinExistence type="inferred from homology"/>
<sequence length="510" mass="56996">MADSLTDSGSLYSPLVGLVFVFNLIVGTGALTMPRAFETAGWLISLVLIIVLAIMSYITATFVIESMASANAVSVLMSEELNKEEEKGNQTNDINDKVDDPINSSSHYESEVNDDERSPLLAASDMKKTSIFEIRKRIEMGFMASMFFHKVGLNLFYLAITIYLYGDLAIYMAAVPKSLRNVACTYMGNFSDNMTHCSNYSLTNSDPCWAEGGLTRIDTYRIFVAMFTLILGPFVFFNAQKTKYLQLFTTLMRWLAFSMMIILALIRIGKRKAEGHPQVANFQGIPTLFGVCIYSFMCHHSLPSLVTPIKNKSQIYALFGWDYLLILIFYLLLSFTGIFSFSSLQDLYTLNFQYNSCDGESAITKVVFVQYFLALYPVFTLSTNIPIIGITLRNNLKALFQKWAPFSWTVDRIVFPVITISIPVVIACVTDSVEILVGITGSYAGAAIQYFVPACLVLCSRKYLKIQGSAEKNPHRSPFSHSAWVYAVLVWGVLCIAFVSANYAIHGLRV</sequence>
<reference evidence="11" key="3">
    <citation type="submission" date="2015-06" db="UniProtKB">
        <authorList>
            <consortium name="EnsemblMetazoa"/>
        </authorList>
    </citation>
    <scope>IDENTIFICATION</scope>
</reference>
<evidence type="ECO:0000256" key="7">
    <source>
        <dbReference type="SAM" id="MobiDB-lite"/>
    </source>
</evidence>
<feature type="transmembrane region" description="Helical" evidence="8">
    <location>
        <begin position="280"/>
        <end position="297"/>
    </location>
</feature>
<dbReference type="EMBL" id="KB306314">
    <property type="protein sequence ID" value="ELT99979.1"/>
    <property type="molecule type" value="Genomic_DNA"/>
</dbReference>
<dbReference type="InterPro" id="IPR013057">
    <property type="entry name" value="AA_transpt_TM"/>
</dbReference>
<feature type="transmembrane region" description="Helical" evidence="8">
    <location>
        <begin position="39"/>
        <end position="64"/>
    </location>
</feature>
<dbReference type="PANTHER" id="PTHR16189">
    <property type="entry name" value="TRANSMEMBRANE PROTEIN 104-RELATED"/>
    <property type="match status" value="1"/>
</dbReference>
<feature type="transmembrane region" description="Helical" evidence="8">
    <location>
        <begin position="147"/>
        <end position="166"/>
    </location>
</feature>
<protein>
    <recommendedName>
        <fullName evidence="9">Amino acid transporter transmembrane domain-containing protein</fullName>
    </recommendedName>
</protein>
<organism evidence="10">
    <name type="scientific">Capitella teleta</name>
    <name type="common">Polychaete worm</name>
    <dbReference type="NCBI Taxonomy" id="283909"/>
    <lineage>
        <taxon>Eukaryota</taxon>
        <taxon>Metazoa</taxon>
        <taxon>Spiralia</taxon>
        <taxon>Lophotrochozoa</taxon>
        <taxon>Annelida</taxon>
        <taxon>Polychaeta</taxon>
        <taxon>Sedentaria</taxon>
        <taxon>Scolecida</taxon>
        <taxon>Capitellidae</taxon>
        <taxon>Capitella</taxon>
    </lineage>
</organism>
<dbReference type="STRING" id="283909.R7U1W4"/>
<reference evidence="12" key="1">
    <citation type="submission" date="2012-12" db="EMBL/GenBank/DDBJ databases">
        <authorList>
            <person name="Hellsten U."/>
            <person name="Grimwood J."/>
            <person name="Chapman J.A."/>
            <person name="Shapiro H."/>
            <person name="Aerts A."/>
            <person name="Otillar R.P."/>
            <person name="Terry A.Y."/>
            <person name="Boore J.L."/>
            <person name="Simakov O."/>
            <person name="Marletaz F."/>
            <person name="Cho S.-J."/>
            <person name="Edsinger-Gonzales E."/>
            <person name="Havlak P."/>
            <person name="Kuo D.-H."/>
            <person name="Larsson T."/>
            <person name="Lv J."/>
            <person name="Arendt D."/>
            <person name="Savage R."/>
            <person name="Osoegawa K."/>
            <person name="de Jong P."/>
            <person name="Lindberg D.R."/>
            <person name="Seaver E.C."/>
            <person name="Weisblat D.A."/>
            <person name="Putnam N.H."/>
            <person name="Grigoriev I.V."/>
            <person name="Rokhsar D.S."/>
        </authorList>
    </citation>
    <scope>NUCLEOTIDE SEQUENCE</scope>
    <source>
        <strain evidence="12">I ESC-2004</strain>
    </source>
</reference>
<feature type="transmembrane region" description="Helical" evidence="8">
    <location>
        <begin position="251"/>
        <end position="268"/>
    </location>
</feature>
<feature type="domain" description="Amino acid transporter transmembrane" evidence="9">
    <location>
        <begin position="17"/>
        <end position="66"/>
    </location>
</feature>
<keyword evidence="3 8" id="KW-1133">Transmembrane helix</keyword>
<dbReference type="HOGENOM" id="CLU_025541_1_0_1"/>
<dbReference type="EnsemblMetazoa" id="CapteT181484">
    <property type="protein sequence ID" value="CapteP181484"/>
    <property type="gene ID" value="CapteG181484"/>
</dbReference>
<keyword evidence="12" id="KW-1185">Reference proteome</keyword>
<evidence type="ECO:0000313" key="10">
    <source>
        <dbReference type="EMBL" id="ELT99979.1"/>
    </source>
</evidence>
<evidence type="ECO:0000256" key="2">
    <source>
        <dbReference type="ARBA" id="ARBA00022692"/>
    </source>
</evidence>
<comment type="similarity">
    <text evidence="6">Belongs to the TMEM104 family.</text>
</comment>
<feature type="transmembrane region" description="Helical" evidence="8">
    <location>
        <begin position="220"/>
        <end position="239"/>
    </location>
</feature>
<dbReference type="OMA" id="GHREGHP"/>
<feature type="transmembrane region" description="Helical" evidence="8">
    <location>
        <begin position="484"/>
        <end position="505"/>
    </location>
</feature>
<evidence type="ECO:0000313" key="12">
    <source>
        <dbReference type="Proteomes" id="UP000014760"/>
    </source>
</evidence>
<feature type="region of interest" description="Disordered" evidence="7">
    <location>
        <begin position="84"/>
        <end position="115"/>
    </location>
</feature>
<gene>
    <name evidence="10" type="ORF">CAPTEDRAFT_181484</name>
</gene>
<keyword evidence="4 8" id="KW-0472">Membrane</keyword>
<dbReference type="Pfam" id="PF01490">
    <property type="entry name" value="Aa_trans"/>
    <property type="match status" value="2"/>
</dbReference>
<dbReference type="AlphaFoldDB" id="R7U1W4"/>
<evidence type="ECO:0000256" key="8">
    <source>
        <dbReference type="SAM" id="Phobius"/>
    </source>
</evidence>
<feature type="compositionally biased region" description="Basic and acidic residues" evidence="7">
    <location>
        <begin position="84"/>
        <end position="100"/>
    </location>
</feature>
<keyword evidence="5" id="KW-0325">Glycoprotein</keyword>
<accession>R7U1W4</accession>
<keyword evidence="2 8" id="KW-0812">Transmembrane</keyword>
<dbReference type="FunCoup" id="R7U1W4">
    <property type="interactions" value="101"/>
</dbReference>
<feature type="transmembrane region" description="Helical" evidence="8">
    <location>
        <begin position="12"/>
        <end position="33"/>
    </location>
</feature>
<feature type="transmembrane region" description="Helical" evidence="8">
    <location>
        <begin position="443"/>
        <end position="464"/>
    </location>
</feature>
<dbReference type="EMBL" id="AMQN01009828">
    <property type="status" value="NOT_ANNOTATED_CDS"/>
    <property type="molecule type" value="Genomic_DNA"/>
</dbReference>
<evidence type="ECO:0000256" key="1">
    <source>
        <dbReference type="ARBA" id="ARBA00004141"/>
    </source>
</evidence>
<feature type="transmembrane region" description="Helical" evidence="8">
    <location>
        <begin position="413"/>
        <end position="437"/>
    </location>
</feature>